<accession>A0AAV4TZC4</accession>
<comment type="caution">
    <text evidence="1">The sequence shown here is derived from an EMBL/GenBank/DDBJ whole genome shotgun (WGS) entry which is preliminary data.</text>
</comment>
<sequence>MLQFDQEQKASRKRVFRGSLFWRGSEEAMHISSKASFRVTQNKPGFLLLYFPRIIFPSYAVKPGVQKLDAIQVKNDWRKWAVRNKLQIDCCPRH</sequence>
<dbReference type="Proteomes" id="UP001054945">
    <property type="component" value="Unassembled WGS sequence"/>
</dbReference>
<dbReference type="AlphaFoldDB" id="A0AAV4TZC4"/>
<name>A0AAV4TZC4_CAEEX</name>
<dbReference type="EMBL" id="BPLR01012026">
    <property type="protein sequence ID" value="GIY50806.1"/>
    <property type="molecule type" value="Genomic_DNA"/>
</dbReference>
<keyword evidence="2" id="KW-1185">Reference proteome</keyword>
<proteinExistence type="predicted"/>
<evidence type="ECO:0000313" key="1">
    <source>
        <dbReference type="EMBL" id="GIY50806.1"/>
    </source>
</evidence>
<protein>
    <submittedName>
        <fullName evidence="1">Uncharacterized protein</fullName>
    </submittedName>
</protein>
<evidence type="ECO:0000313" key="2">
    <source>
        <dbReference type="Proteomes" id="UP001054945"/>
    </source>
</evidence>
<gene>
    <name evidence="1" type="ORF">CEXT_344351</name>
</gene>
<organism evidence="1 2">
    <name type="scientific">Caerostris extrusa</name>
    <name type="common">Bark spider</name>
    <name type="synonym">Caerostris bankana</name>
    <dbReference type="NCBI Taxonomy" id="172846"/>
    <lineage>
        <taxon>Eukaryota</taxon>
        <taxon>Metazoa</taxon>
        <taxon>Ecdysozoa</taxon>
        <taxon>Arthropoda</taxon>
        <taxon>Chelicerata</taxon>
        <taxon>Arachnida</taxon>
        <taxon>Araneae</taxon>
        <taxon>Araneomorphae</taxon>
        <taxon>Entelegynae</taxon>
        <taxon>Araneoidea</taxon>
        <taxon>Araneidae</taxon>
        <taxon>Caerostris</taxon>
    </lineage>
</organism>
<reference evidence="1 2" key="1">
    <citation type="submission" date="2021-06" db="EMBL/GenBank/DDBJ databases">
        <title>Caerostris extrusa draft genome.</title>
        <authorList>
            <person name="Kono N."/>
            <person name="Arakawa K."/>
        </authorList>
    </citation>
    <scope>NUCLEOTIDE SEQUENCE [LARGE SCALE GENOMIC DNA]</scope>
</reference>